<dbReference type="RefSeq" id="WP_232416655.1">
    <property type="nucleotide sequence ID" value="NZ_CP101990.1"/>
</dbReference>
<evidence type="ECO:0000256" key="1">
    <source>
        <dbReference type="SAM" id="Phobius"/>
    </source>
</evidence>
<reference evidence="2 3" key="1">
    <citation type="submission" date="2022-07" db="EMBL/GenBank/DDBJ databases">
        <title>Novel species in genus Aeromicrobium.</title>
        <authorList>
            <person name="Ye L."/>
        </authorList>
    </citation>
    <scope>NUCLEOTIDE SEQUENCE [LARGE SCALE GENOMIC DNA]</scope>
    <source>
        <strain evidence="3">zg-Y50</strain>
    </source>
</reference>
<evidence type="ECO:0000313" key="2">
    <source>
        <dbReference type="EMBL" id="UUI69853.1"/>
    </source>
</evidence>
<keyword evidence="1" id="KW-1133">Transmembrane helix</keyword>
<evidence type="ECO:0000313" key="3">
    <source>
        <dbReference type="Proteomes" id="UP001315860"/>
    </source>
</evidence>
<organism evidence="2 3">
    <name type="scientific">Aeromicrobium duanguangcaii</name>
    <dbReference type="NCBI Taxonomy" id="2968086"/>
    <lineage>
        <taxon>Bacteria</taxon>
        <taxon>Bacillati</taxon>
        <taxon>Actinomycetota</taxon>
        <taxon>Actinomycetes</taxon>
        <taxon>Propionibacteriales</taxon>
        <taxon>Nocardioidaceae</taxon>
        <taxon>Aeromicrobium</taxon>
    </lineage>
</organism>
<accession>A0ABY5KIP6</accession>
<feature type="transmembrane region" description="Helical" evidence="1">
    <location>
        <begin position="78"/>
        <end position="96"/>
    </location>
</feature>
<keyword evidence="1" id="KW-0472">Membrane</keyword>
<sequence>MSEHNYTLFVSTYDDTESAADDFTAIKDVDDLVVAGVVLSRDASGQTKVEEHGGSVVAAGTTVGAVAGLVVGLFAPPLLLSGVIGAAIGAGAGAIAKRHEEKKIGVDAEEWLPPGSSALVAVVDDLYLDRVDKAVTKAAKRISKAIDKGDYDAVVKAVNEGDEKVFEAVTS</sequence>
<keyword evidence="1" id="KW-0812">Transmembrane</keyword>
<proteinExistence type="predicted"/>
<dbReference type="EMBL" id="CP101990">
    <property type="protein sequence ID" value="UUI69853.1"/>
    <property type="molecule type" value="Genomic_DNA"/>
</dbReference>
<gene>
    <name evidence="2" type="ORF">NP095_07110</name>
</gene>
<dbReference type="InterPro" id="IPR009200">
    <property type="entry name" value="DUF1269_membrane"/>
</dbReference>
<name>A0ABY5KIP6_9ACTN</name>
<dbReference type="Pfam" id="PF06897">
    <property type="entry name" value="DUF1269"/>
    <property type="match status" value="1"/>
</dbReference>
<keyword evidence="3" id="KW-1185">Reference proteome</keyword>
<dbReference type="Proteomes" id="UP001315860">
    <property type="component" value="Chromosome"/>
</dbReference>
<protein>
    <submittedName>
        <fullName evidence="2">DUF1269 domain-containing protein</fullName>
    </submittedName>
</protein>